<feature type="transmembrane region" description="Helical" evidence="1">
    <location>
        <begin position="12"/>
        <end position="33"/>
    </location>
</feature>
<gene>
    <name evidence="2" type="ORF">HGB38_17245</name>
</gene>
<dbReference type="Proteomes" id="UP000540698">
    <property type="component" value="Unassembled WGS sequence"/>
</dbReference>
<comment type="caution">
    <text evidence="2">The sequence shown here is derived from an EMBL/GenBank/DDBJ whole genome shotgun (WGS) entry which is preliminary data.</text>
</comment>
<accession>A0A7X6L560</accession>
<evidence type="ECO:0000313" key="3">
    <source>
        <dbReference type="Proteomes" id="UP000540698"/>
    </source>
</evidence>
<dbReference type="RefSeq" id="WP_062975802.1">
    <property type="nucleotide sequence ID" value="NZ_JAAXOS010000008.1"/>
</dbReference>
<dbReference type="AlphaFoldDB" id="A0A7X6L560"/>
<keyword evidence="1" id="KW-0472">Membrane</keyword>
<name>A0A7X6L560_9NOCA</name>
<feature type="transmembrane region" description="Helical" evidence="1">
    <location>
        <begin position="87"/>
        <end position="110"/>
    </location>
</feature>
<sequence length="112" mass="12125">MAWHFRRRTADALRVALGSVIVLGFGWLMASFVPLYDVLARDGEAGSGAGYLPWAQVIAWTGIVASVLAAVFSALERVRDGRPIAWTPLIAIPLILESWLVGFLIAAVLVSY</sequence>
<reference evidence="2 3" key="1">
    <citation type="submission" date="2020-04" db="EMBL/GenBank/DDBJ databases">
        <title>MicrobeNet Type strains.</title>
        <authorList>
            <person name="Nicholson A.C."/>
        </authorList>
    </citation>
    <scope>NUCLEOTIDE SEQUENCE [LARGE SCALE GENOMIC DNA]</scope>
    <source>
        <strain evidence="2 3">DSM 44956</strain>
    </source>
</reference>
<keyword evidence="1" id="KW-1133">Transmembrane helix</keyword>
<proteinExistence type="predicted"/>
<organism evidence="2 3">
    <name type="scientific">Nocardia gamkensis</name>
    <dbReference type="NCBI Taxonomy" id="352869"/>
    <lineage>
        <taxon>Bacteria</taxon>
        <taxon>Bacillati</taxon>
        <taxon>Actinomycetota</taxon>
        <taxon>Actinomycetes</taxon>
        <taxon>Mycobacteriales</taxon>
        <taxon>Nocardiaceae</taxon>
        <taxon>Nocardia</taxon>
    </lineage>
</organism>
<evidence type="ECO:0000313" key="2">
    <source>
        <dbReference type="EMBL" id="NKY27957.1"/>
    </source>
</evidence>
<dbReference type="EMBL" id="JAAXOS010000008">
    <property type="protein sequence ID" value="NKY27957.1"/>
    <property type="molecule type" value="Genomic_DNA"/>
</dbReference>
<feature type="transmembrane region" description="Helical" evidence="1">
    <location>
        <begin position="53"/>
        <end position="75"/>
    </location>
</feature>
<keyword evidence="3" id="KW-1185">Reference proteome</keyword>
<protein>
    <submittedName>
        <fullName evidence="2">Uncharacterized protein</fullName>
    </submittedName>
</protein>
<keyword evidence="1" id="KW-0812">Transmembrane</keyword>
<evidence type="ECO:0000256" key="1">
    <source>
        <dbReference type="SAM" id="Phobius"/>
    </source>
</evidence>